<dbReference type="AlphaFoldDB" id="A0A699U9M7"/>
<organism evidence="2">
    <name type="scientific">Tanacetum cinerariifolium</name>
    <name type="common">Dalmatian daisy</name>
    <name type="synonym">Chrysanthemum cinerariifolium</name>
    <dbReference type="NCBI Taxonomy" id="118510"/>
    <lineage>
        <taxon>Eukaryota</taxon>
        <taxon>Viridiplantae</taxon>
        <taxon>Streptophyta</taxon>
        <taxon>Embryophyta</taxon>
        <taxon>Tracheophyta</taxon>
        <taxon>Spermatophyta</taxon>
        <taxon>Magnoliopsida</taxon>
        <taxon>eudicotyledons</taxon>
        <taxon>Gunneridae</taxon>
        <taxon>Pentapetalae</taxon>
        <taxon>asterids</taxon>
        <taxon>campanulids</taxon>
        <taxon>Asterales</taxon>
        <taxon>Asteraceae</taxon>
        <taxon>Asteroideae</taxon>
        <taxon>Anthemideae</taxon>
        <taxon>Anthemidinae</taxon>
        <taxon>Tanacetum</taxon>
    </lineage>
</organism>
<evidence type="ECO:0000313" key="2">
    <source>
        <dbReference type="EMBL" id="GFD16464.1"/>
    </source>
</evidence>
<name>A0A699U9M7_TANCI</name>
<comment type="caution">
    <text evidence="2">The sequence shown here is derived from an EMBL/GenBank/DDBJ whole genome shotgun (WGS) entry which is preliminary data.</text>
</comment>
<accession>A0A699U9M7</accession>
<protein>
    <submittedName>
        <fullName evidence="2">Uncharacterized protein</fullName>
    </submittedName>
</protein>
<proteinExistence type="predicted"/>
<feature type="region of interest" description="Disordered" evidence="1">
    <location>
        <begin position="35"/>
        <end position="88"/>
    </location>
</feature>
<evidence type="ECO:0000256" key="1">
    <source>
        <dbReference type="SAM" id="MobiDB-lite"/>
    </source>
</evidence>
<feature type="region of interest" description="Disordered" evidence="1">
    <location>
        <begin position="1"/>
        <end position="22"/>
    </location>
</feature>
<reference evidence="2" key="1">
    <citation type="journal article" date="2019" name="Sci. Rep.">
        <title>Draft genome of Tanacetum cinerariifolium, the natural source of mosquito coil.</title>
        <authorList>
            <person name="Yamashiro T."/>
            <person name="Shiraishi A."/>
            <person name="Satake H."/>
            <person name="Nakayama K."/>
        </authorList>
    </citation>
    <scope>NUCLEOTIDE SEQUENCE</scope>
</reference>
<sequence length="123" mass="12814">PQNWCPGRAGAARAAAATAPPETTGLRCAELFAPRQTTGRGRCRHTPAPRAPPQAAPGAGWPPATLQRQFGRRPGCAPARGQPIPARGWCRARPAPTRAAALFPIPGRHPARCAIPACSPSHP</sequence>
<feature type="non-terminal residue" evidence="2">
    <location>
        <position position="1"/>
    </location>
</feature>
<dbReference type="EMBL" id="BKCJ011293452">
    <property type="protein sequence ID" value="GFD16464.1"/>
    <property type="molecule type" value="Genomic_DNA"/>
</dbReference>
<gene>
    <name evidence="2" type="ORF">Tci_888433</name>
</gene>